<feature type="region of interest" description="Disordered" evidence="1">
    <location>
        <begin position="205"/>
        <end position="239"/>
    </location>
</feature>
<evidence type="ECO:0000256" key="1">
    <source>
        <dbReference type="SAM" id="MobiDB-lite"/>
    </source>
</evidence>
<dbReference type="OrthoDB" id="167659at2759"/>
<proteinExistence type="predicted"/>
<gene>
    <name evidence="2" type="ORF">Poli38472_010553</name>
</gene>
<name>A0A8K1C383_PYTOL</name>
<evidence type="ECO:0000313" key="3">
    <source>
        <dbReference type="Proteomes" id="UP000794436"/>
    </source>
</evidence>
<reference evidence="2" key="1">
    <citation type="submission" date="2019-03" db="EMBL/GenBank/DDBJ databases">
        <title>Long read genome sequence of the mycoparasitic Pythium oligandrum ATCC 38472 isolated from sugarbeet rhizosphere.</title>
        <authorList>
            <person name="Gaulin E."/>
        </authorList>
    </citation>
    <scope>NUCLEOTIDE SEQUENCE</scope>
    <source>
        <strain evidence="2">ATCC 38472_TT</strain>
    </source>
</reference>
<comment type="caution">
    <text evidence="2">The sequence shown here is derived from an EMBL/GenBank/DDBJ whole genome shotgun (WGS) entry which is preliminary data.</text>
</comment>
<dbReference type="Proteomes" id="UP000794436">
    <property type="component" value="Unassembled WGS sequence"/>
</dbReference>
<dbReference type="AlphaFoldDB" id="A0A8K1C383"/>
<sequence length="262" mass="26935">MDECTVDSNGVKIDFVKGANNLNDDTALDWSTFTVANKDSAPFTSTTTFEAIVFLDPIGDPSKDAKLKLTATVCYQASTVTTAGQTLTIPKGAVKFSAAVSNWPFDDMANGLYLEMDITGKGAPASAGAVGADLGNPTIAVDTKDAKNKIVTLGSNLFVDVPVGVVLDGANKQAVVDVPVGTSKLTWTFPSFTSTLAYDPFLRYTDPNATPEPTTTAPAPATTPSTTAPAPATTTPAPSSATHVISAITAVLGAAGLAYAFF</sequence>
<keyword evidence="3" id="KW-1185">Reference proteome</keyword>
<evidence type="ECO:0000313" key="2">
    <source>
        <dbReference type="EMBL" id="TMW55671.1"/>
    </source>
</evidence>
<feature type="compositionally biased region" description="Low complexity" evidence="1">
    <location>
        <begin position="209"/>
        <end position="239"/>
    </location>
</feature>
<protein>
    <submittedName>
        <fullName evidence="2">Uncharacterized protein</fullName>
    </submittedName>
</protein>
<dbReference type="EMBL" id="SPLM01000147">
    <property type="protein sequence ID" value="TMW55671.1"/>
    <property type="molecule type" value="Genomic_DNA"/>
</dbReference>
<organism evidence="2 3">
    <name type="scientific">Pythium oligandrum</name>
    <name type="common">Mycoparasitic fungus</name>
    <dbReference type="NCBI Taxonomy" id="41045"/>
    <lineage>
        <taxon>Eukaryota</taxon>
        <taxon>Sar</taxon>
        <taxon>Stramenopiles</taxon>
        <taxon>Oomycota</taxon>
        <taxon>Peronosporomycetes</taxon>
        <taxon>Pythiales</taxon>
        <taxon>Pythiaceae</taxon>
        <taxon>Pythium</taxon>
    </lineage>
</organism>
<accession>A0A8K1C383</accession>